<dbReference type="CDD" id="cd22572">
    <property type="entry name" value="GCP5_NTD"/>
    <property type="match status" value="1"/>
</dbReference>
<dbReference type="KEGG" id="tsr:106543467"/>
<reference evidence="2" key="1">
    <citation type="submission" date="2025-08" db="UniProtKB">
        <authorList>
            <consortium name="RefSeq"/>
        </authorList>
    </citation>
    <scope>IDENTIFICATION</scope>
    <source>
        <tissue evidence="2">Skeletal muscle</tissue>
    </source>
</reference>
<sequence length="116" mass="13309">MATASSATTPPAHWSRFDQEQDLAVRELIRQVTGLDERSPETSGHFQAALNFAWSNFRFHQFLDVSRHKVEKIMEGIYEKLVVHSDLVKAGSWRRLTEEFLNLSLPTTEGTKVCEF</sequence>
<dbReference type="RefSeq" id="XP_013914975.1">
    <property type="nucleotide sequence ID" value="XM_014059500.1"/>
</dbReference>
<dbReference type="GeneID" id="106543467"/>
<evidence type="ECO:0000313" key="1">
    <source>
        <dbReference type="Proteomes" id="UP000504617"/>
    </source>
</evidence>
<dbReference type="InterPro" id="IPR059169">
    <property type="entry name" value="GCP5_N_ext"/>
</dbReference>
<accession>A0A6I9Y7D3</accession>
<keyword evidence="1" id="KW-1185">Reference proteome</keyword>
<protein>
    <submittedName>
        <fullName evidence="2">Gamma-tubulin complex component 5-like</fullName>
    </submittedName>
</protein>
<gene>
    <name evidence="2" type="primary">LOC106543467</name>
</gene>
<dbReference type="OrthoDB" id="66546at2759"/>
<name>A0A6I9Y7D3_9SAUR</name>
<dbReference type="Proteomes" id="UP000504617">
    <property type="component" value="Unplaced"/>
</dbReference>
<evidence type="ECO:0000313" key="2">
    <source>
        <dbReference type="RefSeq" id="XP_013914975.1"/>
    </source>
</evidence>
<organism evidence="1 2">
    <name type="scientific">Thamnophis sirtalis</name>
    <dbReference type="NCBI Taxonomy" id="35019"/>
    <lineage>
        <taxon>Eukaryota</taxon>
        <taxon>Metazoa</taxon>
        <taxon>Chordata</taxon>
        <taxon>Craniata</taxon>
        <taxon>Vertebrata</taxon>
        <taxon>Euteleostomi</taxon>
        <taxon>Lepidosauria</taxon>
        <taxon>Squamata</taxon>
        <taxon>Bifurcata</taxon>
        <taxon>Unidentata</taxon>
        <taxon>Episquamata</taxon>
        <taxon>Toxicofera</taxon>
        <taxon>Serpentes</taxon>
        <taxon>Colubroidea</taxon>
        <taxon>Colubridae</taxon>
        <taxon>Natricinae</taxon>
        <taxon>Thamnophis</taxon>
    </lineage>
</organism>
<dbReference type="AlphaFoldDB" id="A0A6I9Y7D3"/>
<proteinExistence type="predicted"/>